<name>A0ABQ5GTK2_9ASTR</name>
<comment type="catalytic activity">
    <reaction evidence="1">
        <text>ATP + H2O = ADP + phosphate + H(+)</text>
        <dbReference type="Rhea" id="RHEA:13065"/>
        <dbReference type="ChEBI" id="CHEBI:15377"/>
        <dbReference type="ChEBI" id="CHEBI:15378"/>
        <dbReference type="ChEBI" id="CHEBI:30616"/>
        <dbReference type="ChEBI" id="CHEBI:43474"/>
        <dbReference type="ChEBI" id="CHEBI:456216"/>
        <dbReference type="EC" id="5.6.2.3"/>
    </reaction>
</comment>
<dbReference type="InterPro" id="IPR027417">
    <property type="entry name" value="P-loop_NTPase"/>
</dbReference>
<evidence type="ECO:0000313" key="5">
    <source>
        <dbReference type="Proteomes" id="UP001151760"/>
    </source>
</evidence>
<comment type="caution">
    <text evidence="4">The sequence shown here is derived from an EMBL/GenBank/DDBJ whole genome shotgun (WGS) entry which is preliminary data.</text>
</comment>
<keyword evidence="1" id="KW-0067">ATP-binding</keyword>
<keyword evidence="1" id="KW-0547">Nucleotide-binding</keyword>
<gene>
    <name evidence="4" type="ORF">Tco_1045340</name>
</gene>
<keyword evidence="1" id="KW-0378">Hydrolase</keyword>
<keyword evidence="1" id="KW-0233">DNA recombination</keyword>
<dbReference type="InterPro" id="IPR010285">
    <property type="entry name" value="DNA_helicase_pif1-like_DEAD"/>
</dbReference>
<comment type="similarity">
    <text evidence="1">Belongs to the helicase family.</text>
</comment>
<proteinExistence type="inferred from homology"/>
<dbReference type="PANTHER" id="PTHR10492:SF96">
    <property type="entry name" value="ATP-DEPENDENT DNA HELICASE"/>
    <property type="match status" value="1"/>
</dbReference>
<reference evidence="4" key="2">
    <citation type="submission" date="2022-01" db="EMBL/GenBank/DDBJ databases">
        <authorList>
            <person name="Yamashiro T."/>
            <person name="Shiraishi A."/>
            <person name="Satake H."/>
            <person name="Nakayama K."/>
        </authorList>
    </citation>
    <scope>NUCLEOTIDE SEQUENCE</scope>
</reference>
<dbReference type="EC" id="5.6.2.3" evidence="1"/>
<keyword evidence="1" id="KW-0227">DNA damage</keyword>
<dbReference type="InterPro" id="IPR049163">
    <property type="entry name" value="Pif1-like_2B_dom"/>
</dbReference>
<accession>A0ABQ5GTK2</accession>
<feature type="domain" description="DNA helicase Pif1-like DEAD-box helicase" evidence="2">
    <location>
        <begin position="2"/>
        <end position="74"/>
    </location>
</feature>
<keyword evidence="5" id="KW-1185">Reference proteome</keyword>
<evidence type="ECO:0000313" key="4">
    <source>
        <dbReference type="EMBL" id="GJT78615.1"/>
    </source>
</evidence>
<protein>
    <recommendedName>
        <fullName evidence="1">ATP-dependent DNA helicase</fullName>
        <ecNumber evidence="1">5.6.2.3</ecNumber>
    </recommendedName>
</protein>
<dbReference type="Pfam" id="PF21530">
    <property type="entry name" value="Pif1_2B_dom"/>
    <property type="match status" value="1"/>
</dbReference>
<evidence type="ECO:0000259" key="2">
    <source>
        <dbReference type="Pfam" id="PF05970"/>
    </source>
</evidence>
<dbReference type="Pfam" id="PF05970">
    <property type="entry name" value="PIF1"/>
    <property type="match status" value="1"/>
</dbReference>
<comment type="cofactor">
    <cofactor evidence="1">
        <name>Mg(2+)</name>
        <dbReference type="ChEBI" id="CHEBI:18420"/>
    </cofactor>
</comment>
<keyword evidence="1" id="KW-0234">DNA repair</keyword>
<dbReference type="SUPFAM" id="SSF52540">
    <property type="entry name" value="P-loop containing nucleoside triphosphate hydrolases"/>
    <property type="match status" value="1"/>
</dbReference>
<evidence type="ECO:0000256" key="1">
    <source>
        <dbReference type="RuleBase" id="RU363044"/>
    </source>
</evidence>
<feature type="domain" description="DNA helicase Pif1-like 2B" evidence="3">
    <location>
        <begin position="178"/>
        <end position="224"/>
    </location>
</feature>
<dbReference type="EMBL" id="BQNB010018819">
    <property type="protein sequence ID" value="GJT78615.1"/>
    <property type="molecule type" value="Genomic_DNA"/>
</dbReference>
<dbReference type="Proteomes" id="UP001151760">
    <property type="component" value="Unassembled WGS sequence"/>
</dbReference>
<sequence>MLGGDFRQTLPVKKKASRTEIISSSMTESYLWRSFKLFVLTENMRLTQGTLSDKDKGEVLVFADWLLNVGEGLLGVPDESDAENASWVEIPRKFQIPDDENGLTKLIQFIYDEHTLLHPSARDLQDKAIVCPKNDTADMINAKVMNMLPRQSMTYISNDEAIPHGHDSDEVELLYPIEYLNTLNFAGIPPHELKLKIGTPIMLLRNINIADGLCNGTCMIIRHLLPKVIEAEIITGTRTSQKAYIPRIPLTMKDPKLMFEDLSPHVGGFLQQLLFVFTTPVQAFATMELPDVGGTSQQNRGKMILMEPKVTYISELSSTDYDKIIEAIGTLIQANMGLRDAEYFDQLLQLQKAYRLTGFSCEPTDKWERILPTETSLIFGRFLQVEEIPSAEFPEHYFNFAAYNELQNRLNTKNPILTVGRLDTRGDAMASRKSLRVIDIENLRYPQLPNTGLMLEIVNERYEDMERENDTKQFPLAGLRLS</sequence>
<dbReference type="PANTHER" id="PTHR10492">
    <property type="match status" value="1"/>
</dbReference>
<keyword evidence="1 4" id="KW-0347">Helicase</keyword>
<reference evidence="4" key="1">
    <citation type="journal article" date="2022" name="Int. J. Mol. Sci.">
        <title>Draft Genome of Tanacetum Coccineum: Genomic Comparison of Closely Related Tanacetum-Family Plants.</title>
        <authorList>
            <person name="Yamashiro T."/>
            <person name="Shiraishi A."/>
            <person name="Nakayama K."/>
            <person name="Satake H."/>
        </authorList>
    </citation>
    <scope>NUCLEOTIDE SEQUENCE</scope>
</reference>
<organism evidence="4 5">
    <name type="scientific">Tanacetum coccineum</name>
    <dbReference type="NCBI Taxonomy" id="301880"/>
    <lineage>
        <taxon>Eukaryota</taxon>
        <taxon>Viridiplantae</taxon>
        <taxon>Streptophyta</taxon>
        <taxon>Embryophyta</taxon>
        <taxon>Tracheophyta</taxon>
        <taxon>Spermatophyta</taxon>
        <taxon>Magnoliopsida</taxon>
        <taxon>eudicotyledons</taxon>
        <taxon>Gunneridae</taxon>
        <taxon>Pentapetalae</taxon>
        <taxon>asterids</taxon>
        <taxon>campanulids</taxon>
        <taxon>Asterales</taxon>
        <taxon>Asteraceae</taxon>
        <taxon>Asteroideae</taxon>
        <taxon>Anthemideae</taxon>
        <taxon>Anthemidinae</taxon>
        <taxon>Tanacetum</taxon>
    </lineage>
</organism>
<dbReference type="GO" id="GO:0004386">
    <property type="term" value="F:helicase activity"/>
    <property type="evidence" value="ECO:0007669"/>
    <property type="project" value="UniProtKB-KW"/>
</dbReference>
<evidence type="ECO:0000259" key="3">
    <source>
        <dbReference type="Pfam" id="PF21530"/>
    </source>
</evidence>